<dbReference type="Pfam" id="PF01569">
    <property type="entry name" value="PAP2"/>
    <property type="match status" value="1"/>
</dbReference>
<dbReference type="RefSeq" id="WP_020000973.1">
    <property type="nucleotide sequence ID" value="NZ_CP192217.1"/>
</dbReference>
<keyword evidence="1" id="KW-0472">Membrane</keyword>
<dbReference type="EMBL" id="JBFSOO010000002">
    <property type="protein sequence ID" value="MEZ6852574.1"/>
    <property type="molecule type" value="Genomic_DNA"/>
</dbReference>
<evidence type="ECO:0000313" key="6">
    <source>
        <dbReference type="Proteomes" id="UP001568358"/>
    </source>
</evidence>
<evidence type="ECO:0000313" key="5">
    <source>
        <dbReference type="Proteomes" id="UP000184001"/>
    </source>
</evidence>
<gene>
    <name evidence="3" type="ORF">AB2Z07_03360</name>
    <name evidence="4" type="ORF">SAMN05660830_02301</name>
</gene>
<evidence type="ECO:0000256" key="1">
    <source>
        <dbReference type="SAM" id="Phobius"/>
    </source>
</evidence>
<sequence length="206" mass="23578">MAFSTPEWDLVLFKLINMQWRTEILDVLMPIFSNRMLVWVVTIPLVLLTGIKTKKWRQLLIGLAMIGIVVGITDLGTNIIKNAAGRVRPKNAIAQANYYNYKKSEWLQQPADFVQTDTRGSSFVSAHAANSIASVVIAMFLWPKLRSFLWLLPLLVGYSRVYLAKHYPMDVLGGWIFGLCLSYMLWKTVLYRLAPLWEKNSQSPIK</sequence>
<reference evidence="4 5" key="1">
    <citation type="submission" date="2016-11" db="EMBL/GenBank/DDBJ databases">
        <authorList>
            <person name="Varghese N."/>
            <person name="Submissions S."/>
        </authorList>
    </citation>
    <scope>NUCLEOTIDE SEQUENCE [LARGE SCALE GENOMIC DNA]</scope>
    <source>
        <strain evidence="4 5">DSM 17919</strain>
    </source>
</reference>
<feature type="transmembrane region" description="Helical" evidence="1">
    <location>
        <begin position="27"/>
        <end position="47"/>
    </location>
</feature>
<dbReference type="Proteomes" id="UP001568358">
    <property type="component" value="Unassembled WGS sequence"/>
</dbReference>
<accession>A0A8G2CAQ9</accession>
<feature type="transmembrane region" description="Helical" evidence="1">
    <location>
        <begin position="123"/>
        <end position="142"/>
    </location>
</feature>
<evidence type="ECO:0000313" key="4">
    <source>
        <dbReference type="EMBL" id="SHJ38107.1"/>
    </source>
</evidence>
<keyword evidence="6" id="KW-1185">Reference proteome</keyword>
<dbReference type="Proteomes" id="UP000184001">
    <property type="component" value="Unassembled WGS sequence"/>
</dbReference>
<dbReference type="AlphaFoldDB" id="A0A8G2CAQ9"/>
<dbReference type="SMART" id="SM00014">
    <property type="entry name" value="acidPPc"/>
    <property type="match status" value="1"/>
</dbReference>
<keyword evidence="1" id="KW-1133">Transmembrane helix</keyword>
<dbReference type="EMBL" id="FQZR01000005">
    <property type="protein sequence ID" value="SHJ38107.1"/>
    <property type="molecule type" value="Genomic_DNA"/>
</dbReference>
<keyword evidence="1" id="KW-0812">Transmembrane</keyword>
<feature type="domain" description="Phosphatidic acid phosphatase type 2/haloperoxidase" evidence="2">
    <location>
        <begin position="61"/>
        <end position="186"/>
    </location>
</feature>
<name>A0A8G2CAQ9_9BACT</name>
<dbReference type="PANTHER" id="PTHR14969:SF13">
    <property type="entry name" value="AT30094P"/>
    <property type="match status" value="1"/>
</dbReference>
<dbReference type="InterPro" id="IPR000326">
    <property type="entry name" value="PAP2/HPO"/>
</dbReference>
<dbReference type="SUPFAM" id="SSF48317">
    <property type="entry name" value="Acid phosphatase/Vanadium-dependent haloperoxidase"/>
    <property type="match status" value="1"/>
</dbReference>
<dbReference type="PANTHER" id="PTHR14969">
    <property type="entry name" value="SPHINGOSINE-1-PHOSPHATE PHOSPHOHYDROLASE"/>
    <property type="match status" value="1"/>
</dbReference>
<feature type="transmembrane region" description="Helical" evidence="1">
    <location>
        <begin position="147"/>
        <end position="163"/>
    </location>
</feature>
<reference evidence="3 6" key="2">
    <citation type="submission" date="2024-07" db="EMBL/GenBank/DDBJ databases">
        <title>Active virus-host system and metabolic interactions in a Lokiarchaeon culture.</title>
        <authorList>
            <person name="Ponce Toledo R.I."/>
            <person name="Rodrigues Oliveira T."/>
            <person name="Schleper C."/>
        </authorList>
    </citation>
    <scope>NUCLEOTIDE SEQUENCE [LARGE SCALE GENOMIC DNA]</scope>
    <source>
        <strain evidence="3 6">B35</strain>
    </source>
</reference>
<feature type="transmembrane region" description="Helical" evidence="1">
    <location>
        <begin position="59"/>
        <end position="80"/>
    </location>
</feature>
<dbReference type="Gene3D" id="1.20.144.10">
    <property type="entry name" value="Phosphatidic acid phosphatase type 2/haloperoxidase"/>
    <property type="match status" value="1"/>
</dbReference>
<protein>
    <submittedName>
        <fullName evidence="3">Phosphatase PAP2 family protein</fullName>
    </submittedName>
    <submittedName>
        <fullName evidence="4">Undecaprenyl-diphosphatase</fullName>
    </submittedName>
</protein>
<organism evidence="4 5">
    <name type="scientific">Halodesulfovibrio aestuarii</name>
    <dbReference type="NCBI Taxonomy" id="126333"/>
    <lineage>
        <taxon>Bacteria</taxon>
        <taxon>Pseudomonadati</taxon>
        <taxon>Thermodesulfobacteriota</taxon>
        <taxon>Desulfovibrionia</taxon>
        <taxon>Desulfovibrionales</taxon>
        <taxon>Desulfovibrionaceae</taxon>
        <taxon>Halodesulfovibrio</taxon>
    </lineage>
</organism>
<comment type="caution">
    <text evidence="4">The sequence shown here is derived from an EMBL/GenBank/DDBJ whole genome shotgun (WGS) entry which is preliminary data.</text>
</comment>
<evidence type="ECO:0000313" key="3">
    <source>
        <dbReference type="EMBL" id="MEZ6852574.1"/>
    </source>
</evidence>
<dbReference type="InterPro" id="IPR036938">
    <property type="entry name" value="PAP2/HPO_sf"/>
</dbReference>
<proteinExistence type="predicted"/>
<feature type="transmembrane region" description="Helical" evidence="1">
    <location>
        <begin position="175"/>
        <end position="194"/>
    </location>
</feature>
<evidence type="ECO:0000259" key="2">
    <source>
        <dbReference type="SMART" id="SM00014"/>
    </source>
</evidence>